<dbReference type="PANTHER" id="PTHR45625:SF4">
    <property type="entry name" value="PEPTIDYLPROLYL ISOMERASE DOMAIN AND WD REPEAT-CONTAINING PROTEIN 1"/>
    <property type="match status" value="1"/>
</dbReference>
<keyword evidence="7" id="KW-1185">Reference proteome</keyword>
<comment type="caution">
    <text evidence="6">The sequence shown here is derived from an EMBL/GenBank/DDBJ whole genome shotgun (WGS) entry which is preliminary data.</text>
</comment>
<evidence type="ECO:0000256" key="3">
    <source>
        <dbReference type="ARBA" id="ARBA00023235"/>
    </source>
</evidence>
<keyword evidence="2 4" id="KW-0697">Rotamase</keyword>
<evidence type="ECO:0000313" key="6">
    <source>
        <dbReference type="EMBL" id="KAL3424043.1"/>
    </source>
</evidence>
<dbReference type="Pfam" id="PF00160">
    <property type="entry name" value="Pro_isomerase"/>
    <property type="match status" value="1"/>
</dbReference>
<comment type="catalytic activity">
    <reaction evidence="1 4">
        <text>[protein]-peptidylproline (omega=180) = [protein]-peptidylproline (omega=0)</text>
        <dbReference type="Rhea" id="RHEA:16237"/>
        <dbReference type="Rhea" id="RHEA-COMP:10747"/>
        <dbReference type="Rhea" id="RHEA-COMP:10748"/>
        <dbReference type="ChEBI" id="CHEBI:83833"/>
        <dbReference type="ChEBI" id="CHEBI:83834"/>
        <dbReference type="EC" id="5.2.1.8"/>
    </reaction>
</comment>
<sequence length="224" mass="24206">MFCFAITTHSKHNTYGVFKQSSTVSPHLAILFNKMSFFKKIFKSEPIVPASAIAEYDAAAPPERIILSTTHGDLTIQLFPTIAPLTCKNFVLLLTHGKYDDCVVHRLIPGFMLQTGDFTRGDGTGGKSVFDGGRKFQDELDPTGRAQHDRRGILSMANSGPNSNASQFFVTFGPVAHLDGKHTVFGAVTDGQAVLDRLEAVKTGELDRPVPEGSVKILGGKVVG</sequence>
<gene>
    <name evidence="6" type="ORF">PVAG01_03324</name>
</gene>
<dbReference type="InterPro" id="IPR002130">
    <property type="entry name" value="Cyclophilin-type_PPIase_dom"/>
</dbReference>
<dbReference type="PRINTS" id="PR00153">
    <property type="entry name" value="CSAPPISMRASE"/>
</dbReference>
<comment type="similarity">
    <text evidence="4">Belongs to the cyclophilin-type PPIase family.</text>
</comment>
<dbReference type="PANTHER" id="PTHR45625">
    <property type="entry name" value="PEPTIDYL-PROLYL CIS-TRANS ISOMERASE-RELATED"/>
    <property type="match status" value="1"/>
</dbReference>
<organism evidence="6 7">
    <name type="scientific">Phlyctema vagabunda</name>
    <dbReference type="NCBI Taxonomy" id="108571"/>
    <lineage>
        <taxon>Eukaryota</taxon>
        <taxon>Fungi</taxon>
        <taxon>Dikarya</taxon>
        <taxon>Ascomycota</taxon>
        <taxon>Pezizomycotina</taxon>
        <taxon>Leotiomycetes</taxon>
        <taxon>Helotiales</taxon>
        <taxon>Dermateaceae</taxon>
        <taxon>Phlyctema</taxon>
    </lineage>
</organism>
<reference evidence="6 7" key="1">
    <citation type="submission" date="2024-06" db="EMBL/GenBank/DDBJ databases">
        <title>Complete genome of Phlyctema vagabunda strain 19-DSS-EL-015.</title>
        <authorList>
            <person name="Fiorenzani C."/>
        </authorList>
    </citation>
    <scope>NUCLEOTIDE SEQUENCE [LARGE SCALE GENOMIC DNA]</scope>
    <source>
        <strain evidence="6 7">19-DSS-EL-015</strain>
    </source>
</reference>
<dbReference type="EMBL" id="JBFCZG010000003">
    <property type="protein sequence ID" value="KAL3424043.1"/>
    <property type="molecule type" value="Genomic_DNA"/>
</dbReference>
<evidence type="ECO:0000256" key="2">
    <source>
        <dbReference type="ARBA" id="ARBA00023110"/>
    </source>
</evidence>
<feature type="domain" description="PPIase cyclophilin-type" evidence="5">
    <location>
        <begin position="72"/>
        <end position="220"/>
    </location>
</feature>
<dbReference type="SUPFAM" id="SSF50891">
    <property type="entry name" value="Cyclophilin-like"/>
    <property type="match status" value="1"/>
</dbReference>
<dbReference type="Gene3D" id="2.40.100.10">
    <property type="entry name" value="Cyclophilin-like"/>
    <property type="match status" value="1"/>
</dbReference>
<accession>A0ABR4PLC8</accession>
<keyword evidence="3 4" id="KW-0413">Isomerase</keyword>
<name>A0ABR4PLC8_9HELO</name>
<dbReference type="PROSITE" id="PS00170">
    <property type="entry name" value="CSA_PPIASE_1"/>
    <property type="match status" value="1"/>
</dbReference>
<evidence type="ECO:0000259" key="5">
    <source>
        <dbReference type="PROSITE" id="PS50072"/>
    </source>
</evidence>
<evidence type="ECO:0000256" key="1">
    <source>
        <dbReference type="ARBA" id="ARBA00000971"/>
    </source>
</evidence>
<evidence type="ECO:0000313" key="7">
    <source>
        <dbReference type="Proteomes" id="UP001629113"/>
    </source>
</evidence>
<dbReference type="InterPro" id="IPR020892">
    <property type="entry name" value="Cyclophilin-type_PPIase_CS"/>
</dbReference>
<dbReference type="Proteomes" id="UP001629113">
    <property type="component" value="Unassembled WGS sequence"/>
</dbReference>
<protein>
    <recommendedName>
        <fullName evidence="4">Peptidyl-prolyl cis-trans isomerase</fullName>
        <shortName evidence="4">PPIase</shortName>
        <ecNumber evidence="4">5.2.1.8</ecNumber>
    </recommendedName>
</protein>
<evidence type="ECO:0000256" key="4">
    <source>
        <dbReference type="RuleBase" id="RU363019"/>
    </source>
</evidence>
<dbReference type="PROSITE" id="PS50072">
    <property type="entry name" value="CSA_PPIASE_2"/>
    <property type="match status" value="1"/>
</dbReference>
<dbReference type="EC" id="5.2.1.8" evidence="4"/>
<comment type="function">
    <text evidence="4">PPIases accelerate the folding of proteins. It catalyzes the cis-trans isomerization of proline imidic peptide bonds in oligopeptides.</text>
</comment>
<dbReference type="InterPro" id="IPR044666">
    <property type="entry name" value="Cyclophilin_A-like"/>
</dbReference>
<proteinExistence type="inferred from homology"/>
<dbReference type="InterPro" id="IPR029000">
    <property type="entry name" value="Cyclophilin-like_dom_sf"/>
</dbReference>